<comment type="caution">
    <text evidence="11">The sequence shown here is derived from an EMBL/GenBank/DDBJ whole genome shotgun (WGS) entry which is preliminary data.</text>
</comment>
<dbReference type="PRINTS" id="PR00127">
    <property type="entry name" value="CLPPROTEASEP"/>
</dbReference>
<keyword evidence="3 7" id="KW-0645">Protease</keyword>
<comment type="function">
    <text evidence="7">Cleaves peptides in various proteins in a process that requires ATP hydrolysis. Has a chymotrypsin-like activity. Plays a major role in the degradation of misfolded proteins.</text>
</comment>
<protein>
    <recommendedName>
        <fullName evidence="7 9">ATP-dependent Clp protease proteolytic subunit</fullName>
        <ecNumber evidence="7">3.4.21.92</ecNumber>
    </recommendedName>
    <alternativeName>
        <fullName evidence="7">Endopeptidase Clp</fullName>
    </alternativeName>
</protein>
<organism evidence="11 12">
    <name type="scientific">Curtobacterium herbarum</name>
    <dbReference type="NCBI Taxonomy" id="150122"/>
    <lineage>
        <taxon>Bacteria</taxon>
        <taxon>Bacillati</taxon>
        <taxon>Actinomycetota</taxon>
        <taxon>Actinomycetes</taxon>
        <taxon>Micrococcales</taxon>
        <taxon>Microbacteriaceae</taxon>
        <taxon>Curtobacterium</taxon>
    </lineage>
</organism>
<evidence type="ECO:0000256" key="5">
    <source>
        <dbReference type="ARBA" id="ARBA00022825"/>
    </source>
</evidence>
<evidence type="ECO:0000256" key="9">
    <source>
        <dbReference type="RuleBase" id="RU003567"/>
    </source>
</evidence>
<dbReference type="InterPro" id="IPR033135">
    <property type="entry name" value="ClpP_His_AS"/>
</dbReference>
<evidence type="ECO:0000256" key="3">
    <source>
        <dbReference type="ARBA" id="ARBA00022670"/>
    </source>
</evidence>
<dbReference type="SUPFAM" id="SSF52096">
    <property type="entry name" value="ClpP/crotonase"/>
    <property type="match status" value="1"/>
</dbReference>
<dbReference type="NCBIfam" id="NF001368">
    <property type="entry name" value="PRK00277.1"/>
    <property type="match status" value="1"/>
</dbReference>
<dbReference type="PROSITE" id="PS00382">
    <property type="entry name" value="CLP_PROTEASE_HIS"/>
    <property type="match status" value="1"/>
</dbReference>
<dbReference type="InterPro" id="IPR001907">
    <property type="entry name" value="ClpP"/>
</dbReference>
<keyword evidence="12" id="KW-1185">Reference proteome</keyword>
<feature type="active site" evidence="7 8">
    <location>
        <position position="113"/>
    </location>
</feature>
<keyword evidence="4 7" id="KW-0378">Hydrolase</keyword>
<dbReference type="InterPro" id="IPR023562">
    <property type="entry name" value="ClpP/TepA"/>
</dbReference>
<dbReference type="CDD" id="cd07017">
    <property type="entry name" value="S14_ClpP_2"/>
    <property type="match status" value="1"/>
</dbReference>
<feature type="compositionally biased region" description="Polar residues" evidence="10">
    <location>
        <begin position="195"/>
        <end position="209"/>
    </location>
</feature>
<dbReference type="PANTHER" id="PTHR10381">
    <property type="entry name" value="ATP-DEPENDENT CLP PROTEASE PROTEOLYTIC SUBUNIT"/>
    <property type="match status" value="1"/>
</dbReference>
<dbReference type="Pfam" id="PF00574">
    <property type="entry name" value="CLP_protease"/>
    <property type="match status" value="1"/>
</dbReference>
<evidence type="ECO:0000256" key="6">
    <source>
        <dbReference type="ARBA" id="ARBA00034021"/>
    </source>
</evidence>
<comment type="similarity">
    <text evidence="1 7 9">Belongs to the peptidase S14 family.</text>
</comment>
<dbReference type="NCBIfam" id="NF009205">
    <property type="entry name" value="PRK12553.1"/>
    <property type="match status" value="1"/>
</dbReference>
<dbReference type="Proteomes" id="UP001501742">
    <property type="component" value="Unassembled WGS sequence"/>
</dbReference>
<reference evidence="11 12" key="1">
    <citation type="journal article" date="2019" name="Int. J. Syst. Evol. Microbiol.">
        <title>The Global Catalogue of Microorganisms (GCM) 10K type strain sequencing project: providing services to taxonomists for standard genome sequencing and annotation.</title>
        <authorList>
            <consortium name="The Broad Institute Genomics Platform"/>
            <consortium name="The Broad Institute Genome Sequencing Center for Infectious Disease"/>
            <person name="Wu L."/>
            <person name="Ma J."/>
        </authorList>
    </citation>
    <scope>NUCLEOTIDE SEQUENCE [LARGE SCALE GENOMIC DNA]</scope>
    <source>
        <strain evidence="11 12">JCM 12140</strain>
    </source>
</reference>
<evidence type="ECO:0000256" key="7">
    <source>
        <dbReference type="HAMAP-Rule" id="MF_00444"/>
    </source>
</evidence>
<name>A0ABN1Z9M8_9MICO</name>
<gene>
    <name evidence="7" type="primary">clpP</name>
    <name evidence="11" type="ORF">GCM10009627_06270</name>
</gene>
<comment type="catalytic activity">
    <reaction evidence="6 7 8">
        <text>Hydrolysis of proteins to small peptides in the presence of ATP and magnesium. alpha-casein is the usual test substrate. In the absence of ATP, only oligopeptides shorter than five residues are hydrolyzed (such as succinyl-Leu-Tyr-|-NHMec, and Leu-Tyr-Leu-|-Tyr-Trp, in which cleavage of the -Tyr-|-Leu- and -Tyr-|-Trp bonds also occurs).</text>
        <dbReference type="EC" id="3.4.21.92"/>
    </reaction>
</comment>
<evidence type="ECO:0000256" key="8">
    <source>
        <dbReference type="PROSITE-ProRule" id="PRU10086"/>
    </source>
</evidence>
<dbReference type="InterPro" id="IPR029045">
    <property type="entry name" value="ClpP/crotonase-like_dom_sf"/>
</dbReference>
<comment type="subunit">
    <text evidence="7">Fourteen ClpP subunits assemble into 2 heptameric rings which stack back to back to give a disk-like structure with a central cavity, resembling the structure of eukaryotic proteasomes.</text>
</comment>
<dbReference type="GO" id="GO:0008233">
    <property type="term" value="F:peptidase activity"/>
    <property type="evidence" value="ECO:0007669"/>
    <property type="project" value="UniProtKB-KW"/>
</dbReference>
<evidence type="ECO:0000256" key="1">
    <source>
        <dbReference type="ARBA" id="ARBA00007039"/>
    </source>
</evidence>
<accession>A0ABN1Z9M8</accession>
<sequence length="209" mass="22390">MAEATLNPSVFDRLLRDRIVWLGSEVRDDNSNEIAAKLLLLAAEDPEKDIYLYINSPGGSITAGMAIYDTMQFVPNDIVTVGIGLAASMGQFLLSSGTPGKRYITPNARVLLHQPSGGFGGTAADIQTQAKVILDMKQRMAELTAEQTGKSIEQVLKDNDRDNWFSAQEALEYGFVDHLRASSAEVVGGGGTVNDGETQTPAAEPDAQS</sequence>
<evidence type="ECO:0000313" key="11">
    <source>
        <dbReference type="EMBL" id="GAA1492281.1"/>
    </source>
</evidence>
<evidence type="ECO:0000313" key="12">
    <source>
        <dbReference type="Proteomes" id="UP001501742"/>
    </source>
</evidence>
<dbReference type="EC" id="3.4.21.92" evidence="7"/>
<evidence type="ECO:0000256" key="4">
    <source>
        <dbReference type="ARBA" id="ARBA00022801"/>
    </source>
</evidence>
<dbReference type="EMBL" id="BAAAJX010000002">
    <property type="protein sequence ID" value="GAA1492281.1"/>
    <property type="molecule type" value="Genomic_DNA"/>
</dbReference>
<feature type="region of interest" description="Disordered" evidence="10">
    <location>
        <begin position="187"/>
        <end position="209"/>
    </location>
</feature>
<dbReference type="HAMAP" id="MF_00444">
    <property type="entry name" value="ClpP"/>
    <property type="match status" value="1"/>
</dbReference>
<evidence type="ECO:0000256" key="2">
    <source>
        <dbReference type="ARBA" id="ARBA00022490"/>
    </source>
</evidence>
<feature type="active site" description="Nucleophile" evidence="7">
    <location>
        <position position="88"/>
    </location>
</feature>
<evidence type="ECO:0000256" key="10">
    <source>
        <dbReference type="SAM" id="MobiDB-lite"/>
    </source>
</evidence>
<dbReference type="GO" id="GO:0006508">
    <property type="term" value="P:proteolysis"/>
    <property type="evidence" value="ECO:0007669"/>
    <property type="project" value="UniProtKB-KW"/>
</dbReference>
<proteinExistence type="inferred from homology"/>
<dbReference type="RefSeq" id="WP_111075986.1">
    <property type="nucleotide sequence ID" value="NZ_BAAAJX010000002.1"/>
</dbReference>
<keyword evidence="2 7" id="KW-0963">Cytoplasm</keyword>
<dbReference type="Gene3D" id="3.90.226.10">
    <property type="entry name" value="2-enoyl-CoA Hydratase, Chain A, domain 1"/>
    <property type="match status" value="1"/>
</dbReference>
<keyword evidence="5 7" id="KW-0720">Serine protease</keyword>
<dbReference type="PANTHER" id="PTHR10381:SF70">
    <property type="entry name" value="ATP-DEPENDENT CLP PROTEASE PROTEOLYTIC SUBUNIT"/>
    <property type="match status" value="1"/>
</dbReference>
<comment type="subcellular location">
    <subcellularLocation>
        <location evidence="7">Cytoplasm</location>
    </subcellularLocation>
</comment>